<feature type="compositionally biased region" description="Polar residues" evidence="1">
    <location>
        <begin position="225"/>
        <end position="234"/>
    </location>
</feature>
<protein>
    <recommendedName>
        <fullName evidence="4">RNA-directed DNA polymerase, eukaryota, Reverse transcriptase zinc-binding domain protein</fullName>
    </recommendedName>
</protein>
<feature type="region of interest" description="Disordered" evidence="1">
    <location>
        <begin position="62"/>
        <end position="278"/>
    </location>
</feature>
<sequence>MIYTMSWEPGFDSKLIPTRHDKTPTIDPSPAHEQHSEKKIKIWYDILPDACFNATCGGTLPASVQKNQQPHEKSKRPTPSDREDGFKEGSSKGKGGANPVSDNLQAPEQSNRFGALGDQEAETTEVENVEEEVVPPQPNQNAPTDPISAFFSTGHEVPQAPSLQEQAPVPGSGILPDLNVTPTASTGTPPGKQREKKVKKKDKRSPVQTRRSGGEGGGRGEGESVTPTFTQNNAKEAEDSDSSSSEGEEVEENKLWKKTEGKTQKGVKEELKTRERQTVEPETVMPGSTVIMDYAVNEVRGTALVIHESIKILEHGVKGSGNMVWACIESHGSSFFVTSVYGPHHAGEKVQFYNWLKNRANDKNWVLVGDWNMVVTQEDSSGPMPVLKRGPLQAWNEVQMV</sequence>
<evidence type="ECO:0000256" key="1">
    <source>
        <dbReference type="SAM" id="MobiDB-lite"/>
    </source>
</evidence>
<dbReference type="SUPFAM" id="SSF56219">
    <property type="entry name" value="DNase I-like"/>
    <property type="match status" value="1"/>
</dbReference>
<evidence type="ECO:0000313" key="2">
    <source>
        <dbReference type="EMBL" id="KAL3693427.1"/>
    </source>
</evidence>
<reference evidence="2 3" key="1">
    <citation type="submission" date="2024-09" db="EMBL/GenBank/DDBJ databases">
        <title>Chromosome-scale assembly of Riccia sorocarpa.</title>
        <authorList>
            <person name="Paukszto L."/>
        </authorList>
    </citation>
    <scope>NUCLEOTIDE SEQUENCE [LARGE SCALE GENOMIC DNA]</scope>
    <source>
        <strain evidence="2">LP-2024</strain>
        <tissue evidence="2">Aerial parts of the thallus</tissue>
    </source>
</reference>
<gene>
    <name evidence="2" type="ORF">R1sor_007078</name>
</gene>
<feature type="compositionally biased region" description="Basic residues" evidence="1">
    <location>
        <begin position="194"/>
        <end position="203"/>
    </location>
</feature>
<evidence type="ECO:0000313" key="3">
    <source>
        <dbReference type="Proteomes" id="UP001633002"/>
    </source>
</evidence>
<accession>A0ABD3HSA7</accession>
<evidence type="ECO:0008006" key="4">
    <source>
        <dbReference type="Google" id="ProtNLM"/>
    </source>
</evidence>
<keyword evidence="3" id="KW-1185">Reference proteome</keyword>
<feature type="compositionally biased region" description="Polar residues" evidence="1">
    <location>
        <begin position="100"/>
        <end position="112"/>
    </location>
</feature>
<dbReference type="EMBL" id="JBJQOH010000003">
    <property type="protein sequence ID" value="KAL3693427.1"/>
    <property type="molecule type" value="Genomic_DNA"/>
</dbReference>
<dbReference type="AlphaFoldDB" id="A0ABD3HSA7"/>
<dbReference type="Gene3D" id="3.60.10.10">
    <property type="entry name" value="Endonuclease/exonuclease/phosphatase"/>
    <property type="match status" value="1"/>
</dbReference>
<feature type="compositionally biased region" description="Acidic residues" evidence="1">
    <location>
        <begin position="238"/>
        <end position="251"/>
    </location>
</feature>
<proteinExistence type="predicted"/>
<comment type="caution">
    <text evidence="2">The sequence shown here is derived from an EMBL/GenBank/DDBJ whole genome shotgun (WGS) entry which is preliminary data.</text>
</comment>
<organism evidence="2 3">
    <name type="scientific">Riccia sorocarpa</name>
    <dbReference type="NCBI Taxonomy" id="122646"/>
    <lineage>
        <taxon>Eukaryota</taxon>
        <taxon>Viridiplantae</taxon>
        <taxon>Streptophyta</taxon>
        <taxon>Embryophyta</taxon>
        <taxon>Marchantiophyta</taxon>
        <taxon>Marchantiopsida</taxon>
        <taxon>Marchantiidae</taxon>
        <taxon>Marchantiales</taxon>
        <taxon>Ricciaceae</taxon>
        <taxon>Riccia</taxon>
    </lineage>
</organism>
<dbReference type="InterPro" id="IPR036691">
    <property type="entry name" value="Endo/exonu/phosph_ase_sf"/>
</dbReference>
<name>A0ABD3HSA7_9MARC</name>
<feature type="compositionally biased region" description="Acidic residues" evidence="1">
    <location>
        <begin position="119"/>
        <end position="133"/>
    </location>
</feature>
<feature type="compositionally biased region" description="Basic and acidic residues" evidence="1">
    <location>
        <begin position="252"/>
        <end position="278"/>
    </location>
</feature>
<feature type="compositionally biased region" description="Basic and acidic residues" evidence="1">
    <location>
        <begin position="78"/>
        <end position="91"/>
    </location>
</feature>
<dbReference type="Proteomes" id="UP001633002">
    <property type="component" value="Unassembled WGS sequence"/>
</dbReference>
<feature type="compositionally biased region" description="Basic and acidic residues" evidence="1">
    <location>
        <begin position="18"/>
        <end position="36"/>
    </location>
</feature>
<feature type="region of interest" description="Disordered" evidence="1">
    <location>
        <begin position="14"/>
        <end position="36"/>
    </location>
</feature>